<feature type="transmembrane region" description="Helical" evidence="1">
    <location>
        <begin position="12"/>
        <end position="43"/>
    </location>
</feature>
<reference evidence="2 3" key="1">
    <citation type="submission" date="2022-07" db="EMBL/GenBank/DDBJ databases">
        <title>Genomic and pangenome structural analysis of the polyextremophile Exiguobacterium.</title>
        <authorList>
            <person name="Shen L."/>
        </authorList>
    </citation>
    <scope>NUCLEOTIDE SEQUENCE [LARGE SCALE GENOMIC DNA]</scope>
    <source>
        <strain evidence="2 3">12_1</strain>
    </source>
</reference>
<gene>
    <name evidence="2" type="ORF">NQG31_02055</name>
</gene>
<proteinExistence type="predicted"/>
<dbReference type="PANTHER" id="PTHR39085:SF1">
    <property type="entry name" value="SLL0924 PROTEIN"/>
    <property type="match status" value="1"/>
</dbReference>
<comment type="caution">
    <text evidence="2">The sequence shown here is derived from an EMBL/GenBank/DDBJ whole genome shotgun (WGS) entry which is preliminary data.</text>
</comment>
<evidence type="ECO:0000313" key="2">
    <source>
        <dbReference type="EMBL" id="MCT4794305.1"/>
    </source>
</evidence>
<feature type="transmembrane region" description="Helical" evidence="1">
    <location>
        <begin position="117"/>
        <end position="135"/>
    </location>
</feature>
<protein>
    <submittedName>
        <fullName evidence="2">Metal-binding protein</fullName>
    </submittedName>
</protein>
<accession>A0ABT2KX87</accession>
<keyword evidence="1" id="KW-0812">Transmembrane</keyword>
<keyword evidence="1" id="KW-1133">Transmembrane helix</keyword>
<keyword evidence="1" id="KW-0472">Membrane</keyword>
<dbReference type="PANTHER" id="PTHR39085">
    <property type="entry name" value="SLL0924 PROTEIN"/>
    <property type="match status" value="1"/>
</dbReference>
<dbReference type="InterPro" id="IPR019250">
    <property type="entry name" value="DUF2227_metal-bd"/>
</dbReference>
<evidence type="ECO:0000313" key="3">
    <source>
        <dbReference type="Proteomes" id="UP001206821"/>
    </source>
</evidence>
<dbReference type="RefSeq" id="WP_034818239.1">
    <property type="nucleotide sequence ID" value="NZ_JANIEK010000004.1"/>
</dbReference>
<sequence>MASGKTHTRTNFVAIGALAIATPFIELDVPLALLLGAIVGTLWLSPDLDLKSDAYFRWGPLRGFWLPYVKLMPHRSLLSHLPVLSDLIRVIYLGFPLVILLTFTPYETAAIAWLDEFGLSFFLGLTFATTLHTTLDYTSTFFKRAF</sequence>
<evidence type="ECO:0000256" key="1">
    <source>
        <dbReference type="SAM" id="Phobius"/>
    </source>
</evidence>
<organism evidence="2 3">
    <name type="scientific">Exiguobacterium alkaliphilum</name>
    <dbReference type="NCBI Taxonomy" id="1428684"/>
    <lineage>
        <taxon>Bacteria</taxon>
        <taxon>Bacillati</taxon>
        <taxon>Bacillota</taxon>
        <taxon>Bacilli</taxon>
        <taxon>Bacillales</taxon>
        <taxon>Bacillales Family XII. Incertae Sedis</taxon>
        <taxon>Exiguobacterium</taxon>
    </lineage>
</organism>
<feature type="transmembrane region" description="Helical" evidence="1">
    <location>
        <begin position="83"/>
        <end position="105"/>
    </location>
</feature>
<dbReference type="Proteomes" id="UP001206821">
    <property type="component" value="Unassembled WGS sequence"/>
</dbReference>
<name>A0ABT2KX87_9BACL</name>
<keyword evidence="3" id="KW-1185">Reference proteome</keyword>
<dbReference type="Pfam" id="PF09988">
    <property type="entry name" value="DUF2227"/>
    <property type="match status" value="1"/>
</dbReference>
<dbReference type="EMBL" id="JANIEK010000004">
    <property type="protein sequence ID" value="MCT4794305.1"/>
    <property type="molecule type" value="Genomic_DNA"/>
</dbReference>